<dbReference type="EMBL" id="JAAAMG010000017">
    <property type="protein sequence ID" value="NDW06473.1"/>
    <property type="molecule type" value="Genomic_DNA"/>
</dbReference>
<dbReference type="GO" id="GO:0032259">
    <property type="term" value="P:methylation"/>
    <property type="evidence" value="ECO:0007669"/>
    <property type="project" value="UniProtKB-KW"/>
</dbReference>
<dbReference type="InterPro" id="IPR029063">
    <property type="entry name" value="SAM-dependent_MTases_sf"/>
</dbReference>
<reference evidence="1 2" key="1">
    <citation type="submission" date="2020-01" db="EMBL/GenBank/DDBJ databases">
        <title>Jiella pacifica sp. nov.</title>
        <authorList>
            <person name="Xue Z."/>
            <person name="Zhu S."/>
            <person name="Chen J."/>
            <person name="Yang J."/>
        </authorList>
    </citation>
    <scope>NUCLEOTIDE SEQUENCE [LARGE SCALE GENOMIC DNA]</scope>
    <source>
        <strain evidence="1 2">40Bstr34</strain>
    </source>
</reference>
<evidence type="ECO:0000313" key="2">
    <source>
        <dbReference type="Proteomes" id="UP000469011"/>
    </source>
</evidence>
<dbReference type="SUPFAM" id="SSF48452">
    <property type="entry name" value="TPR-like"/>
    <property type="match status" value="1"/>
</dbReference>
<proteinExistence type="predicted"/>
<keyword evidence="2" id="KW-1185">Reference proteome</keyword>
<dbReference type="Pfam" id="PF13489">
    <property type="entry name" value="Methyltransf_23"/>
    <property type="match status" value="1"/>
</dbReference>
<dbReference type="AlphaFoldDB" id="A0A6N9T524"/>
<sequence>MTTTGFDEEALDASYRKALAAEKAGRTDAAAKGYRACLEIDPDDHVGARLRLAALGAGEAPASAGEAYVTTLFDQQADTFEDILVRQLGYGVPGLIADALSRLGFEHFDRALDLGCGTGLVGAALDGRVDEMLGVDLSENMVEIAFDGGAYDHLYIGEALAFLEEFEESEPFDLIAAADVLPYLGDLSPLFARVAARLSSRGLFVASTEALVDAASDGAGAESGFAVGRDHRFHHGEAYVRAALEAAGFTILAFEPITVRMQEGQPAPGHLLVARRLG</sequence>
<dbReference type="CDD" id="cd02440">
    <property type="entry name" value="AdoMet_MTases"/>
    <property type="match status" value="1"/>
</dbReference>
<accession>A0A6N9T524</accession>
<name>A0A6N9T524_9HYPH</name>
<dbReference type="GO" id="GO:0008168">
    <property type="term" value="F:methyltransferase activity"/>
    <property type="evidence" value="ECO:0007669"/>
    <property type="project" value="UniProtKB-KW"/>
</dbReference>
<organism evidence="1 2">
    <name type="scientific">Jiella pacifica</name>
    <dbReference type="NCBI Taxonomy" id="2696469"/>
    <lineage>
        <taxon>Bacteria</taxon>
        <taxon>Pseudomonadati</taxon>
        <taxon>Pseudomonadota</taxon>
        <taxon>Alphaproteobacteria</taxon>
        <taxon>Hyphomicrobiales</taxon>
        <taxon>Aurantimonadaceae</taxon>
        <taxon>Jiella</taxon>
    </lineage>
</organism>
<protein>
    <submittedName>
        <fullName evidence="1">Methyltransferase domain-containing protein</fullName>
    </submittedName>
</protein>
<dbReference type="Proteomes" id="UP000469011">
    <property type="component" value="Unassembled WGS sequence"/>
</dbReference>
<comment type="caution">
    <text evidence="1">The sequence shown here is derived from an EMBL/GenBank/DDBJ whole genome shotgun (WGS) entry which is preliminary data.</text>
</comment>
<keyword evidence="1" id="KW-0808">Transferase</keyword>
<keyword evidence="1" id="KW-0489">Methyltransferase</keyword>
<dbReference type="InterPro" id="IPR011990">
    <property type="entry name" value="TPR-like_helical_dom_sf"/>
</dbReference>
<gene>
    <name evidence="1" type="ORF">GTK09_18795</name>
</gene>
<dbReference type="PANTHER" id="PTHR43861">
    <property type="entry name" value="TRANS-ACONITATE 2-METHYLTRANSFERASE-RELATED"/>
    <property type="match status" value="1"/>
</dbReference>
<dbReference type="SUPFAM" id="SSF53335">
    <property type="entry name" value="S-adenosyl-L-methionine-dependent methyltransferases"/>
    <property type="match status" value="1"/>
</dbReference>
<dbReference type="RefSeq" id="WP_163464971.1">
    <property type="nucleotide sequence ID" value="NZ_JAAAMG010000017.1"/>
</dbReference>
<evidence type="ECO:0000313" key="1">
    <source>
        <dbReference type="EMBL" id="NDW06473.1"/>
    </source>
</evidence>
<dbReference type="Gene3D" id="3.40.50.150">
    <property type="entry name" value="Vaccinia Virus protein VP39"/>
    <property type="match status" value="1"/>
</dbReference>